<keyword evidence="5" id="KW-1185">Reference proteome</keyword>
<dbReference type="PROSITE" id="PS00166">
    <property type="entry name" value="ENOYL_COA_HYDRATASE"/>
    <property type="match status" value="1"/>
</dbReference>
<sequence>MTEPLDPSPSHDRTAGATVTLPVPPSVALAVVTDLGSFPAWLDMHSGWRGRAPGRAVVGLQFVEQVQLMGIPAEVQWEVVEVGDDRLGLEGSGPMELTLALLVTLAPQGDGTTLRLDIGLSGDPVRGPMGGSVLQSVQEAVDASVTRLVDHVAGADPTAAGPADGAAPVRHDRTGQLLDPHTPVIVGVGQHANRAVGEELLDPVELSVLALRAAETDSGSSGLLASADAVYAIASASWTYRDQAAAVAAQVGADPAETVMSARFGGDAGALLLNDAGAAIAEGRVAVALVSGAEAGATLAAAQKQGLELDWPRQAEDVAPTRVLGSDRAANTDPETAAGLSVPVYTYALFESALQAAAGHDTAEHEQVVSELWSGLSDVAAANPHAWSPQARSASELLEVGDENRMISSPYRKLMCANLTVDLAAGLIVTSVAAAQAAGVPQDRWVFLHAGASAHDEWFVSERGDLASSPAIRTIGAAALAHAGRSIEQIRHVDLYSCFPSAVQIGARELGLPVGDPARPLSVTGGLTFAGGPGNNYGTHAVASLVPRLRAEPDTFGLSTSVGWFLTKHAVGIFSAQPPVQPYRDLHPVVEATPTRTVLAEYEGEAVVEAHTTQFDRDGSPDAVILSVVTPAGDRVLVRTRQPEVASAGSIAGRRVQVGSTEEVRLLDESTEVPAAPPLPVRTERHGSTLVIVIDRPERRNAVDLRTALLIERAVDLLESDPTLRVGVLTGAGGHFSAGMDLKAAAAGQFPLTDGRGPLGITGRPPTKPLVAAVEGAALAGGCELALAADLIVASSTSVFGLPEPKRGLVAAAGGVMRLTQALPRKLAMEMVLTGDPVPAVRLAELGLVNRVVEPGRALEAALELAASIAVNAPMSVRIGKQIVTESPDWTTDEAFDRQSDLAAPAVFSDDAREGVQAFVEHRDPVWTGH</sequence>
<dbReference type="Pfam" id="PF00378">
    <property type="entry name" value="ECH_1"/>
    <property type="match status" value="1"/>
</dbReference>
<dbReference type="Gene3D" id="3.30.530.20">
    <property type="match status" value="1"/>
</dbReference>
<feature type="domain" description="Thiolase-like protein type 1 additional C-terminal" evidence="3">
    <location>
        <begin position="585"/>
        <end position="662"/>
    </location>
</feature>
<dbReference type="Gene3D" id="3.90.226.10">
    <property type="entry name" value="2-enoyl-CoA Hydratase, Chain A, domain 1"/>
    <property type="match status" value="1"/>
</dbReference>
<comment type="similarity">
    <text evidence="1 2">Belongs to the enoyl-CoA hydratase/isomerase family.</text>
</comment>
<evidence type="ECO:0000313" key="4">
    <source>
        <dbReference type="EMBL" id="EFQ83268.1"/>
    </source>
</evidence>
<evidence type="ECO:0000313" key="5">
    <source>
        <dbReference type="Proteomes" id="UP000003111"/>
    </source>
</evidence>
<accession>E2SBY2</accession>
<dbReference type="SUPFAM" id="SSF55961">
    <property type="entry name" value="Bet v1-like"/>
    <property type="match status" value="1"/>
</dbReference>
<dbReference type="EMBL" id="ACLF03000005">
    <property type="protein sequence ID" value="EFQ83268.1"/>
    <property type="molecule type" value="Genomic_DNA"/>
</dbReference>
<dbReference type="AlphaFoldDB" id="E2SBY2"/>
<dbReference type="CDD" id="cd06558">
    <property type="entry name" value="crotonase-like"/>
    <property type="match status" value="1"/>
</dbReference>
<dbReference type="Gene3D" id="1.10.12.10">
    <property type="entry name" value="Lyase 2-enoyl-coa Hydratase, Chain A, domain 2"/>
    <property type="match status" value="1"/>
</dbReference>
<organism evidence="4 5">
    <name type="scientific">Aeromicrobium marinum DSM 15272</name>
    <dbReference type="NCBI Taxonomy" id="585531"/>
    <lineage>
        <taxon>Bacteria</taxon>
        <taxon>Bacillati</taxon>
        <taxon>Actinomycetota</taxon>
        <taxon>Actinomycetes</taxon>
        <taxon>Propionibacteriales</taxon>
        <taxon>Nocardioidaceae</taxon>
        <taxon>Aeromicrobium</taxon>
    </lineage>
</organism>
<protein>
    <submittedName>
        <fullName evidence="4">Acetyl-CoA acetyltransferase</fullName>
        <ecNumber evidence="4">2.3.1.9</ecNumber>
    </submittedName>
</protein>
<dbReference type="PANTHER" id="PTHR43802">
    <property type="entry name" value="ENOYL-COA HYDRATASE"/>
    <property type="match status" value="1"/>
</dbReference>
<dbReference type="CDD" id="cd07812">
    <property type="entry name" value="SRPBCC"/>
    <property type="match status" value="1"/>
</dbReference>
<dbReference type="Proteomes" id="UP000003111">
    <property type="component" value="Unassembled WGS sequence"/>
</dbReference>
<dbReference type="HOGENOM" id="CLU_015834_0_0_11"/>
<gene>
    <name evidence="4" type="ORF">HMPREF0063_11541</name>
</gene>
<dbReference type="InterPro" id="IPR018376">
    <property type="entry name" value="Enoyl-CoA_hyd/isom_CS"/>
</dbReference>
<dbReference type="Pfam" id="PF10604">
    <property type="entry name" value="Polyketide_cyc2"/>
    <property type="match status" value="1"/>
</dbReference>
<dbReference type="SUPFAM" id="SSF53901">
    <property type="entry name" value="Thiolase-like"/>
    <property type="match status" value="1"/>
</dbReference>
<dbReference type="RefSeq" id="WP_007078883.1">
    <property type="nucleotide sequence ID" value="NZ_CM001024.1"/>
</dbReference>
<proteinExistence type="inferred from homology"/>
<evidence type="ECO:0000256" key="1">
    <source>
        <dbReference type="ARBA" id="ARBA00005254"/>
    </source>
</evidence>
<dbReference type="InterPro" id="IPR014748">
    <property type="entry name" value="Enoyl-CoA_hydra_C"/>
</dbReference>
<dbReference type="NCBIfam" id="NF006100">
    <property type="entry name" value="PRK08252.1"/>
    <property type="match status" value="1"/>
</dbReference>
<keyword evidence="4" id="KW-0808">Transferase</keyword>
<evidence type="ECO:0000256" key="2">
    <source>
        <dbReference type="RuleBase" id="RU003707"/>
    </source>
</evidence>
<name>E2SBY2_9ACTN</name>
<dbReference type="InterPro" id="IPR019587">
    <property type="entry name" value="Polyketide_cyclase/dehydratase"/>
</dbReference>
<dbReference type="eggNOG" id="COG1024">
    <property type="taxonomic scope" value="Bacteria"/>
</dbReference>
<evidence type="ECO:0000259" key="3">
    <source>
        <dbReference type="Pfam" id="PF18313"/>
    </source>
</evidence>
<dbReference type="SUPFAM" id="SSF52096">
    <property type="entry name" value="ClpP/crotonase"/>
    <property type="match status" value="1"/>
</dbReference>
<dbReference type="eggNOG" id="COG0183">
    <property type="taxonomic scope" value="Bacteria"/>
</dbReference>
<dbReference type="Gene3D" id="3.40.47.10">
    <property type="match status" value="1"/>
</dbReference>
<dbReference type="EC" id="2.3.1.9" evidence="4"/>
<dbReference type="STRING" id="585531.HMPREF0063_11541"/>
<dbReference type="InterPro" id="IPR040771">
    <property type="entry name" value="TLP1_add_C"/>
</dbReference>
<dbReference type="GO" id="GO:0003985">
    <property type="term" value="F:acetyl-CoA C-acetyltransferase activity"/>
    <property type="evidence" value="ECO:0007669"/>
    <property type="project" value="UniProtKB-EC"/>
</dbReference>
<dbReference type="Pfam" id="PF18313">
    <property type="entry name" value="TLP1_add_C"/>
    <property type="match status" value="1"/>
</dbReference>
<dbReference type="InterPro" id="IPR001753">
    <property type="entry name" value="Enoyl-CoA_hydra/iso"/>
</dbReference>
<dbReference type="InterPro" id="IPR016039">
    <property type="entry name" value="Thiolase-like"/>
</dbReference>
<reference evidence="4" key="1">
    <citation type="submission" date="2010-08" db="EMBL/GenBank/DDBJ databases">
        <authorList>
            <person name="Muzny D."/>
            <person name="Qin X."/>
            <person name="Buhay C."/>
            <person name="Dugan-Rocha S."/>
            <person name="Ding Y."/>
            <person name="Chen G."/>
            <person name="Hawes A."/>
            <person name="Holder M."/>
            <person name="Jhangiani S."/>
            <person name="Johnson A."/>
            <person name="Khan Z."/>
            <person name="Li Z."/>
            <person name="Liu W."/>
            <person name="Liu X."/>
            <person name="Perez L."/>
            <person name="Shen H."/>
            <person name="Wang Q."/>
            <person name="Watt J."/>
            <person name="Xi L."/>
            <person name="Xin Y."/>
            <person name="Zhou J."/>
            <person name="Deng J."/>
            <person name="Jiang H."/>
            <person name="Liu Y."/>
            <person name="Qu J."/>
            <person name="Song X.-Z."/>
            <person name="Zhang L."/>
            <person name="Villasana D."/>
            <person name="Johnson A."/>
            <person name="Liu J."/>
            <person name="Liyanage D."/>
            <person name="Lorensuhewa L."/>
            <person name="Robinson T."/>
            <person name="Song A."/>
            <person name="Song B.-B."/>
            <person name="Dinh H."/>
            <person name="Thornton R."/>
            <person name="Coyle M."/>
            <person name="Francisco L."/>
            <person name="Jackson L."/>
            <person name="Javaid M."/>
            <person name="Korchina V."/>
            <person name="Kovar C."/>
            <person name="Mata R."/>
            <person name="Mathew T."/>
            <person name="Ngo R."/>
            <person name="Nguyen L."/>
            <person name="Nguyen N."/>
            <person name="Okwuonu G."/>
            <person name="Ongeri F."/>
            <person name="Pham C."/>
            <person name="Simmons D."/>
            <person name="Wilczek-Boney K."/>
            <person name="Hale W."/>
            <person name="Jakkamsetti A."/>
            <person name="Pham P."/>
            <person name="Ruth R."/>
            <person name="San Lucas F."/>
            <person name="Warren J."/>
            <person name="Zhang J."/>
            <person name="Zhao Z."/>
            <person name="Zhou C."/>
            <person name="Zhu D."/>
            <person name="Lee S."/>
            <person name="Bess C."/>
            <person name="Blankenburg K."/>
            <person name="Forbes L."/>
            <person name="Fu Q."/>
            <person name="Gubbala S."/>
            <person name="Hirani K."/>
            <person name="Jayaseelan J.C."/>
            <person name="Lara F."/>
            <person name="Munidasa M."/>
            <person name="Palculict T."/>
            <person name="Patil S."/>
            <person name="Pu L.-L."/>
            <person name="Saada N."/>
            <person name="Tang L."/>
            <person name="Weissenberger G."/>
            <person name="Zhu Y."/>
            <person name="Hemphill L."/>
            <person name="Shang Y."/>
            <person name="Youmans B."/>
            <person name="Ayvaz T."/>
            <person name="Ross M."/>
            <person name="Santibanez J."/>
            <person name="Aqrawi P."/>
            <person name="Gross S."/>
            <person name="Joshi V."/>
            <person name="Fowler G."/>
            <person name="Nazareth L."/>
            <person name="Reid J."/>
            <person name="Worley K."/>
            <person name="Petrosino J."/>
            <person name="Highlander S."/>
            <person name="Gibbs R."/>
        </authorList>
    </citation>
    <scope>NUCLEOTIDE SEQUENCE [LARGE SCALE GENOMIC DNA]</scope>
    <source>
        <strain evidence="4">DSM 15272</strain>
    </source>
</reference>
<dbReference type="InterPro" id="IPR029045">
    <property type="entry name" value="ClpP/crotonase-like_dom_sf"/>
</dbReference>
<dbReference type="Gene3D" id="2.40.50.840">
    <property type="match status" value="1"/>
</dbReference>
<comment type="caution">
    <text evidence="4">The sequence shown here is derived from an EMBL/GenBank/DDBJ whole genome shotgun (WGS) entry which is preliminary data.</text>
</comment>
<keyword evidence="4" id="KW-0012">Acyltransferase</keyword>
<dbReference type="InterPro" id="IPR023393">
    <property type="entry name" value="START-like_dom_sf"/>
</dbReference>
<dbReference type="OrthoDB" id="4470569at2"/>
<dbReference type="PANTHER" id="PTHR43802:SF1">
    <property type="entry name" value="IP11341P-RELATED"/>
    <property type="match status" value="1"/>
</dbReference>